<feature type="non-terminal residue" evidence="1">
    <location>
        <position position="555"/>
    </location>
</feature>
<gene>
    <name evidence="1" type="ORF">EV182_005117</name>
</gene>
<organism evidence="1 2">
    <name type="scientific">Spiromyces aspiralis</name>
    <dbReference type="NCBI Taxonomy" id="68401"/>
    <lineage>
        <taxon>Eukaryota</taxon>
        <taxon>Fungi</taxon>
        <taxon>Fungi incertae sedis</taxon>
        <taxon>Zoopagomycota</taxon>
        <taxon>Kickxellomycotina</taxon>
        <taxon>Kickxellomycetes</taxon>
        <taxon>Kickxellales</taxon>
        <taxon>Kickxellaceae</taxon>
        <taxon>Spiromyces</taxon>
    </lineage>
</organism>
<name>A0ACC1HHV6_9FUNG</name>
<dbReference type="Proteomes" id="UP001145114">
    <property type="component" value="Unassembled WGS sequence"/>
</dbReference>
<sequence length="555" mass="62584">KGYGEPSLALRRASSVTSASSDDSQESFVSSSSMYDSDGDPLVGATKLDKDIVERINALFSDPSSVTADSKYMVNTLRTVFSSPRAISASFQLEQRPRFRSVPMKTLNIDVQEALKFAYGWLCPDPSFAGPNKAFIPETLETFKSATLIALRRIEAKPIFSMAVPDTLLSLNSEVYEAMLEDACRVLGLLFLMLSPSFTSSGEGDKNPTVRNPYFAERKLFVRVAALIGKIVLSPQFAHTAKGTSPELPSYTVALITKRLSWLKRHWIHFFSIVPANVVHAWYSVILDYVIQLASQYYSSALSERASACTVTDLEHPLVPLLEFLRLLYEGNETILSGASTRLLPEEVECETSRACKVLERDDFASPEFVKCFDIEEEIGRWLRHARYQSSPEKEIGRIDPTVESNFFTPLIYPFLVPVSVKAEMLAVEMHSRLKLRYLSSFHRQTEVTQSQRLLHVDQFAEQSTLPSTDLAWPFFEANQAEMKAAMNPYLVLAVRRSHIVQDTMDLMRNNMHRLRYPFKVRFVAGGEDGVDLGGVQKEFFRQLMPRLLSPDYGL</sequence>
<protein>
    <submittedName>
        <fullName evidence="1">Uncharacterized protein</fullName>
    </submittedName>
</protein>
<evidence type="ECO:0000313" key="1">
    <source>
        <dbReference type="EMBL" id="KAJ1673494.1"/>
    </source>
</evidence>
<keyword evidence="2" id="KW-1185">Reference proteome</keyword>
<accession>A0ACC1HHV6</accession>
<dbReference type="EMBL" id="JAMZIH010006874">
    <property type="protein sequence ID" value="KAJ1673494.1"/>
    <property type="molecule type" value="Genomic_DNA"/>
</dbReference>
<reference evidence="1" key="1">
    <citation type="submission" date="2022-06" db="EMBL/GenBank/DDBJ databases">
        <title>Phylogenomic reconstructions and comparative analyses of Kickxellomycotina fungi.</title>
        <authorList>
            <person name="Reynolds N.K."/>
            <person name="Stajich J.E."/>
            <person name="Barry K."/>
            <person name="Grigoriev I.V."/>
            <person name="Crous P."/>
            <person name="Smith M.E."/>
        </authorList>
    </citation>
    <scope>NUCLEOTIDE SEQUENCE</scope>
    <source>
        <strain evidence="1">RSA 2271</strain>
    </source>
</reference>
<proteinExistence type="predicted"/>
<evidence type="ECO:0000313" key="2">
    <source>
        <dbReference type="Proteomes" id="UP001145114"/>
    </source>
</evidence>
<comment type="caution">
    <text evidence="1">The sequence shown here is derived from an EMBL/GenBank/DDBJ whole genome shotgun (WGS) entry which is preliminary data.</text>
</comment>
<feature type="non-terminal residue" evidence="1">
    <location>
        <position position="1"/>
    </location>
</feature>